<keyword evidence="2 4" id="KW-1133">Transmembrane helix</keyword>
<keyword evidence="3 4" id="KW-0472">Membrane</keyword>
<proteinExistence type="inferred from homology"/>
<dbReference type="GO" id="GO:0005739">
    <property type="term" value="C:mitochondrion"/>
    <property type="evidence" value="ECO:0007669"/>
    <property type="project" value="TreeGrafter"/>
</dbReference>
<sequence>MPNMFQANNQPQRFSYQSEAMSAFLFATGMTTGVFSMAIFGSCWIFNISTPKEFSSSLRSWMGLSDLSQDSGNDILDEESSNLIEQLTNSYNKD</sequence>
<keyword evidence="6" id="KW-1185">Reference proteome</keyword>
<dbReference type="PANTHER" id="PTHR39136">
    <property type="entry name" value="ALTERED INHERITANCE OF MITOCHONDRIA PROTEIN 11"/>
    <property type="match status" value="1"/>
</dbReference>
<dbReference type="RefSeq" id="XP_001647412.1">
    <property type="nucleotide sequence ID" value="XM_001647362.1"/>
</dbReference>
<dbReference type="OrthoDB" id="4088121at2759"/>
<dbReference type="PhylomeDB" id="A7TDT4"/>
<dbReference type="InterPro" id="IPR038814">
    <property type="entry name" value="AIM11"/>
</dbReference>
<comment type="subcellular location">
    <subcellularLocation>
        <location evidence="4">Membrane</location>
        <topology evidence="4">Multi-pass membrane protein</topology>
    </subcellularLocation>
</comment>
<evidence type="ECO:0000313" key="5">
    <source>
        <dbReference type="EMBL" id="EDO19554.1"/>
    </source>
</evidence>
<evidence type="ECO:0000256" key="4">
    <source>
        <dbReference type="RuleBase" id="RU367098"/>
    </source>
</evidence>
<reference evidence="5 6" key="1">
    <citation type="journal article" date="2007" name="Proc. Natl. Acad. Sci. U.S.A.">
        <title>Independent sorting-out of thousands of duplicated gene pairs in two yeast species descended from a whole-genome duplication.</title>
        <authorList>
            <person name="Scannell D.R."/>
            <person name="Frank A.C."/>
            <person name="Conant G.C."/>
            <person name="Byrne K.P."/>
            <person name="Woolfit M."/>
            <person name="Wolfe K.H."/>
        </authorList>
    </citation>
    <scope>NUCLEOTIDE SEQUENCE [LARGE SCALE GENOMIC DNA]</scope>
    <source>
        <strain evidence="6">ATCC 22028 / DSM 70294 / BCRC 21397 / CBS 2163 / NBRC 10782 / NRRL Y-8283 / UCD 57-17</strain>
    </source>
</reference>
<dbReference type="PANTHER" id="PTHR39136:SF1">
    <property type="entry name" value="ALTERED INHERITANCE OF MITOCHONDRIA PROTEIN 11"/>
    <property type="match status" value="1"/>
</dbReference>
<evidence type="ECO:0000313" key="6">
    <source>
        <dbReference type="Proteomes" id="UP000000267"/>
    </source>
</evidence>
<organism evidence="6">
    <name type="scientific">Vanderwaltozyma polyspora (strain ATCC 22028 / DSM 70294 / BCRC 21397 / CBS 2163 / NBRC 10782 / NRRL Y-8283 / UCD 57-17)</name>
    <name type="common">Kluyveromyces polysporus</name>
    <dbReference type="NCBI Taxonomy" id="436907"/>
    <lineage>
        <taxon>Eukaryota</taxon>
        <taxon>Fungi</taxon>
        <taxon>Dikarya</taxon>
        <taxon>Ascomycota</taxon>
        <taxon>Saccharomycotina</taxon>
        <taxon>Saccharomycetes</taxon>
        <taxon>Saccharomycetales</taxon>
        <taxon>Saccharomycetaceae</taxon>
        <taxon>Vanderwaltozyma</taxon>
    </lineage>
</organism>
<feature type="transmembrane region" description="Helical" evidence="4">
    <location>
        <begin position="20"/>
        <end position="46"/>
    </location>
</feature>
<dbReference type="GO" id="GO:0016020">
    <property type="term" value="C:membrane"/>
    <property type="evidence" value="ECO:0007669"/>
    <property type="project" value="UniProtKB-SubCell"/>
</dbReference>
<dbReference type="AlphaFoldDB" id="A7TDT4"/>
<dbReference type="InParanoid" id="A7TDT4"/>
<evidence type="ECO:0000256" key="3">
    <source>
        <dbReference type="ARBA" id="ARBA00023136"/>
    </source>
</evidence>
<accession>A7TDT4</accession>
<evidence type="ECO:0000256" key="1">
    <source>
        <dbReference type="ARBA" id="ARBA00022692"/>
    </source>
</evidence>
<keyword evidence="1 4" id="KW-0812">Transmembrane</keyword>
<dbReference type="HOGENOM" id="CLU_2414526_0_0_1"/>
<dbReference type="EMBL" id="DS480378">
    <property type="protein sequence ID" value="EDO19554.1"/>
    <property type="molecule type" value="Genomic_DNA"/>
</dbReference>
<protein>
    <recommendedName>
        <fullName evidence="4">Altered inheritance of mitochondria protein 11</fullName>
    </recommendedName>
</protein>
<dbReference type="Proteomes" id="UP000000267">
    <property type="component" value="Unassembled WGS sequence"/>
</dbReference>
<dbReference type="KEGG" id="vpo:Kpol_1018p87"/>
<evidence type="ECO:0000256" key="2">
    <source>
        <dbReference type="ARBA" id="ARBA00022989"/>
    </source>
</evidence>
<gene>
    <name evidence="4" type="primary">AIM11</name>
    <name evidence="5" type="ORF">Kpol_1018p87</name>
</gene>
<dbReference type="GeneID" id="5547912"/>
<comment type="similarity">
    <text evidence="4">Belongs to the AIM11 family.</text>
</comment>
<name>A7TDT4_VANPO</name>